<keyword evidence="6" id="KW-1185">Reference proteome</keyword>
<dbReference type="Proteomes" id="UP000185663">
    <property type="component" value="Chromosome I"/>
</dbReference>
<reference evidence="5 6" key="1">
    <citation type="submission" date="2016-10" db="EMBL/GenBank/DDBJ databases">
        <authorList>
            <person name="de Groot N.N."/>
        </authorList>
    </citation>
    <scope>NUCLEOTIDE SEQUENCE [LARGE SCALE GENOMIC DNA]</scope>
    <source>
        <strain evidence="5 6">DSM 22126</strain>
    </source>
</reference>
<organism evidence="5 6">
    <name type="scientific">Paraoerskovia marina</name>
    <dbReference type="NCBI Taxonomy" id="545619"/>
    <lineage>
        <taxon>Bacteria</taxon>
        <taxon>Bacillati</taxon>
        <taxon>Actinomycetota</taxon>
        <taxon>Actinomycetes</taxon>
        <taxon>Micrococcales</taxon>
        <taxon>Cellulomonadaceae</taxon>
        <taxon>Paraoerskovia</taxon>
    </lineage>
</organism>
<proteinExistence type="predicted"/>
<name>A0A1H1SEL9_9CELL</name>
<sequence>MATPLRVHAETATTWTVVGPDRRVIETVEDYRELIPQSDYSQHTVRAYAKALAMWATFLEDRQRAWDAVVLADFGAFLRALRAGEIGAGVSALRPERVVSGATVAARLRPVMRFYQLHGAMGVPAPSFLYEQVNARSGRHLPFLEHVARRKGSRRSRLRVRTQMRDVPVLGPAAIDDLIAAEVAFDPVASASRLDDRAWGHNQRGDRPLSASARDQAREWFSAGVRRQPSRSLVRRLRVVAVRARRGCRRRRLGLGVHLLQRLPGADVGATARRERLRAPRADEAARAPGARRFDPALVSPHHATALLRAGTPLHVVSARLGHRSVQTTTNTYGHVTDDAVLAALANWHEVAAGWAARADG</sequence>
<dbReference type="AlphaFoldDB" id="A0A1H1SEL9"/>
<dbReference type="PROSITE" id="PS51900">
    <property type="entry name" value="CB"/>
    <property type="match status" value="1"/>
</dbReference>
<evidence type="ECO:0000256" key="3">
    <source>
        <dbReference type="PROSITE-ProRule" id="PRU01248"/>
    </source>
</evidence>
<dbReference type="Gene3D" id="1.10.150.130">
    <property type="match status" value="1"/>
</dbReference>
<dbReference type="OrthoDB" id="9803188at2"/>
<dbReference type="GO" id="GO:0015074">
    <property type="term" value="P:DNA integration"/>
    <property type="evidence" value="ECO:0007669"/>
    <property type="project" value="InterPro"/>
</dbReference>
<keyword evidence="2" id="KW-0233">DNA recombination</keyword>
<evidence type="ECO:0000313" key="5">
    <source>
        <dbReference type="EMBL" id="SDS46427.1"/>
    </source>
</evidence>
<dbReference type="SUPFAM" id="SSF56349">
    <property type="entry name" value="DNA breaking-rejoining enzymes"/>
    <property type="match status" value="1"/>
</dbReference>
<dbReference type="eggNOG" id="COG0582">
    <property type="taxonomic scope" value="Bacteria"/>
</dbReference>
<evidence type="ECO:0000313" key="6">
    <source>
        <dbReference type="Proteomes" id="UP000185663"/>
    </source>
</evidence>
<evidence type="ECO:0000259" key="4">
    <source>
        <dbReference type="PROSITE" id="PS51900"/>
    </source>
</evidence>
<dbReference type="EMBL" id="LT629776">
    <property type="protein sequence ID" value="SDS46427.1"/>
    <property type="molecule type" value="Genomic_DNA"/>
</dbReference>
<dbReference type="InterPro" id="IPR011010">
    <property type="entry name" value="DNA_brk_join_enz"/>
</dbReference>
<accession>A0A1H1SEL9</accession>
<dbReference type="GO" id="GO:0006310">
    <property type="term" value="P:DNA recombination"/>
    <property type="evidence" value="ECO:0007669"/>
    <property type="project" value="UniProtKB-KW"/>
</dbReference>
<keyword evidence="1 3" id="KW-0238">DNA-binding</keyword>
<dbReference type="Pfam" id="PF02899">
    <property type="entry name" value="Phage_int_SAM_1"/>
    <property type="match status" value="1"/>
</dbReference>
<dbReference type="GO" id="GO:0003677">
    <property type="term" value="F:DNA binding"/>
    <property type="evidence" value="ECO:0007669"/>
    <property type="project" value="UniProtKB-UniRule"/>
</dbReference>
<evidence type="ECO:0000256" key="2">
    <source>
        <dbReference type="ARBA" id="ARBA00023172"/>
    </source>
</evidence>
<dbReference type="InterPro" id="IPR044068">
    <property type="entry name" value="CB"/>
</dbReference>
<dbReference type="InterPro" id="IPR004107">
    <property type="entry name" value="Integrase_SAM-like_N"/>
</dbReference>
<dbReference type="InterPro" id="IPR010998">
    <property type="entry name" value="Integrase_recombinase_N"/>
</dbReference>
<protein>
    <submittedName>
        <fullName evidence="5">Phage integrase family protein</fullName>
    </submittedName>
</protein>
<dbReference type="RefSeq" id="WP_157270394.1">
    <property type="nucleotide sequence ID" value="NZ_LT629776.1"/>
</dbReference>
<dbReference type="STRING" id="545619.SAMN04489860_1608"/>
<gene>
    <name evidence="5" type="ORF">SAMN04489860_1608</name>
</gene>
<evidence type="ECO:0000256" key="1">
    <source>
        <dbReference type="ARBA" id="ARBA00023125"/>
    </source>
</evidence>
<feature type="domain" description="Core-binding (CB)" evidence="4">
    <location>
        <begin position="19"/>
        <end position="119"/>
    </location>
</feature>
<dbReference type="InterPro" id="IPR013762">
    <property type="entry name" value="Integrase-like_cat_sf"/>
</dbReference>
<dbReference type="Gene3D" id="1.10.443.10">
    <property type="entry name" value="Intergrase catalytic core"/>
    <property type="match status" value="1"/>
</dbReference>